<keyword evidence="2" id="KW-1185">Reference proteome</keyword>
<reference evidence="1 2" key="1">
    <citation type="submission" date="2023-07" db="EMBL/GenBank/DDBJ databases">
        <title>Genomic Encyclopedia of Type Strains, Phase IV (KMG-IV): sequencing the most valuable type-strain genomes for metagenomic binning, comparative biology and taxonomic classification.</title>
        <authorList>
            <person name="Goeker M."/>
        </authorList>
    </citation>
    <scope>NUCLEOTIDE SEQUENCE [LARGE SCALE GENOMIC DNA]</scope>
    <source>
        <strain evidence="1 2">DSM 17723</strain>
    </source>
</reference>
<dbReference type="RefSeq" id="WP_174879374.1">
    <property type="nucleotide sequence ID" value="NZ_CADEPK010000015.1"/>
</dbReference>
<comment type="caution">
    <text evidence="1">The sequence shown here is derived from an EMBL/GenBank/DDBJ whole genome shotgun (WGS) entry which is preliminary data.</text>
</comment>
<protein>
    <recommendedName>
        <fullName evidence="3">Flagellar hook-length control protein-like C-terminal domain-containing protein</fullName>
    </recommendedName>
</protein>
<sequence length="573" mass="64835">MEQTTGLSNLIRQTFSNLKNSQPQLTLKENQVVLGQVQKLFPEQKALIQIGQATLVAQLETAIKGNESYWFTVKGTEHTGLKLKVMKQVEGLLTNKIDTAKDLLEVFQLKNTKQNLALTREILKENIPITKEQLVAATDVLKNTPNTMSSQAIHAIVFALKQNYPISNEIIKSLMSIQTSTPLVQQIDKVLQLIQAENNQSGAIKQLYNVLSNLTENQTDHFDKKLLDLMKNPEQLNGHTLSSKEVLNLKELHVKLTMNNDEQIKSMLKQALQQNEYGIEKPQIEQASSLPIKENQKLTMSNLEQLKTLLNQLVQQNEQPLNKTGLTQPSSATIQFKENQLLLSQDEIMLIRKLAANVPLLSAKENVLDLFKTLDNKIGLQDEVKLWDQLMKGKELEGLLSLKNSLIAARNEIVSTLAREEVDQLIHRFNGQTLIQQDNGPTQQFISQYPLFLPHHQTDLTIQWDGKKREDGSIDPAFCRIIFFLSLPRLKDVMIDVQIQNRVMNISILNNNSVLAALVASKSEVLKQTLETMNYRISSIAVKPFEKENKVNIANQVQTIKSSPFYQGVDLKI</sequence>
<dbReference type="EMBL" id="JAUSTZ010000010">
    <property type="protein sequence ID" value="MDQ0227624.1"/>
    <property type="molecule type" value="Genomic_DNA"/>
</dbReference>
<accession>A0ABT9Z5W0</accession>
<organism evidence="1 2">
    <name type="scientific">Metabacillus niabensis</name>
    <dbReference type="NCBI Taxonomy" id="324854"/>
    <lineage>
        <taxon>Bacteria</taxon>
        <taxon>Bacillati</taxon>
        <taxon>Bacillota</taxon>
        <taxon>Bacilli</taxon>
        <taxon>Bacillales</taxon>
        <taxon>Bacillaceae</taxon>
        <taxon>Metabacillus</taxon>
    </lineage>
</organism>
<evidence type="ECO:0008006" key="3">
    <source>
        <dbReference type="Google" id="ProtNLM"/>
    </source>
</evidence>
<name>A0ABT9Z5W0_9BACI</name>
<gene>
    <name evidence="1" type="ORF">J2S02_003971</name>
</gene>
<evidence type="ECO:0000313" key="2">
    <source>
        <dbReference type="Proteomes" id="UP001232245"/>
    </source>
</evidence>
<dbReference type="Proteomes" id="UP001232245">
    <property type="component" value="Unassembled WGS sequence"/>
</dbReference>
<evidence type="ECO:0000313" key="1">
    <source>
        <dbReference type="EMBL" id="MDQ0227624.1"/>
    </source>
</evidence>
<proteinExistence type="predicted"/>